<evidence type="ECO:0000313" key="1">
    <source>
        <dbReference type="EMBL" id="DAF61639.1"/>
    </source>
</evidence>
<dbReference type="EMBL" id="BK032814">
    <property type="protein sequence ID" value="DAF61639.1"/>
    <property type="molecule type" value="Genomic_DNA"/>
</dbReference>
<reference evidence="1" key="1">
    <citation type="journal article" date="2021" name="Proc. Natl. Acad. Sci. U.S.A.">
        <title>A Catalog of Tens of Thousands of Viruses from Human Metagenomes Reveals Hidden Associations with Chronic Diseases.</title>
        <authorList>
            <person name="Tisza M.J."/>
            <person name="Buck C.B."/>
        </authorList>
    </citation>
    <scope>NUCLEOTIDE SEQUENCE</scope>
    <source>
        <strain evidence="1">CtzEO1</strain>
    </source>
</reference>
<accession>A0A8S5TF86</accession>
<organism evidence="1">
    <name type="scientific">Siphoviridae sp. ctzEO1</name>
    <dbReference type="NCBI Taxonomy" id="2827979"/>
    <lineage>
        <taxon>Viruses</taxon>
        <taxon>Duplodnaviria</taxon>
        <taxon>Heunggongvirae</taxon>
        <taxon>Uroviricota</taxon>
        <taxon>Caudoviricetes</taxon>
    </lineage>
</organism>
<name>A0A8S5TF86_9CAUD</name>
<proteinExistence type="predicted"/>
<sequence>MPQLIDLSGRRFGRLTVIKRAESNRKEVYWVCQCDCGNIKTVRGSLLTTKNKKRRVRSCTCLLKERASARQGILTEKATEANKPFLEFEKGTNIRIISSKKLPKNNKSGVKGVCFDSSRGQWIASLKLKRKVVFRERFRKFDDAVKARKKAEEKYFKPIIENAKNTGLF</sequence>
<protein>
    <submittedName>
        <fullName evidence="1">AP2 domain protein</fullName>
    </submittedName>
</protein>